<sequence>IATCVLDRTNDRATVPVFWKLICRCPKAEALRDADRDELMCFLQPLDLHYVRPARLKSMGFALWKDLPRPGVLYQTRGDKVGAWTSIGHLPGRG</sequence>
<name>A0A066VHF4_TILAU</name>
<dbReference type="EMBL" id="JMSN01000086">
    <property type="protein sequence ID" value="KDN40891.1"/>
    <property type="molecule type" value="Genomic_DNA"/>
</dbReference>
<dbReference type="Gene3D" id="1.10.340.30">
    <property type="entry name" value="Hypothetical protein, domain 2"/>
    <property type="match status" value="1"/>
</dbReference>
<evidence type="ECO:0000313" key="2">
    <source>
        <dbReference type="Proteomes" id="UP000027361"/>
    </source>
</evidence>
<feature type="non-terminal residue" evidence="1">
    <location>
        <position position="1"/>
    </location>
</feature>
<dbReference type="HOGENOM" id="CLU_2392080_0_0_1"/>
<comment type="caution">
    <text evidence="1">The sequence shown here is derived from an EMBL/GenBank/DDBJ whole genome shotgun (WGS) entry which is preliminary data.</text>
</comment>
<dbReference type="GO" id="GO:0003824">
    <property type="term" value="F:catalytic activity"/>
    <property type="evidence" value="ECO:0007669"/>
    <property type="project" value="InterPro"/>
</dbReference>
<dbReference type="GO" id="GO:0006281">
    <property type="term" value="P:DNA repair"/>
    <property type="evidence" value="ECO:0007669"/>
    <property type="project" value="InterPro"/>
</dbReference>
<dbReference type="AlphaFoldDB" id="A0A066VHF4"/>
<keyword evidence="2" id="KW-1185">Reference proteome</keyword>
<dbReference type="Proteomes" id="UP000027361">
    <property type="component" value="Unassembled WGS sequence"/>
</dbReference>
<protein>
    <submittedName>
        <fullName evidence="1">Uncharacterized protein</fullName>
    </submittedName>
</protein>
<proteinExistence type="predicted"/>
<dbReference type="InParanoid" id="A0A066VHF4"/>
<dbReference type="GeneID" id="25262607"/>
<dbReference type="OrthoDB" id="10265068at2759"/>
<dbReference type="STRING" id="1037660.A0A066VHF4"/>
<reference evidence="1 2" key="1">
    <citation type="submission" date="2014-05" db="EMBL/GenBank/DDBJ databases">
        <title>Draft genome sequence of a rare smut relative, Tilletiaria anomala UBC 951.</title>
        <authorList>
            <consortium name="DOE Joint Genome Institute"/>
            <person name="Toome M."/>
            <person name="Kuo A."/>
            <person name="Henrissat B."/>
            <person name="Lipzen A."/>
            <person name="Tritt A."/>
            <person name="Yoshinaga Y."/>
            <person name="Zane M."/>
            <person name="Barry K."/>
            <person name="Grigoriev I.V."/>
            <person name="Spatafora J.W."/>
            <person name="Aimea M.C."/>
        </authorList>
    </citation>
    <scope>NUCLEOTIDE SEQUENCE [LARGE SCALE GENOMIC DNA]</scope>
    <source>
        <strain evidence="1 2">UBC 951</strain>
    </source>
</reference>
<dbReference type="SUPFAM" id="SSF48150">
    <property type="entry name" value="DNA-glycosylase"/>
    <property type="match status" value="1"/>
</dbReference>
<dbReference type="RefSeq" id="XP_013241539.1">
    <property type="nucleotide sequence ID" value="XM_013386085.1"/>
</dbReference>
<organism evidence="1 2">
    <name type="scientific">Tilletiaria anomala (strain ATCC 24038 / CBS 436.72 / UBC 951)</name>
    <dbReference type="NCBI Taxonomy" id="1037660"/>
    <lineage>
        <taxon>Eukaryota</taxon>
        <taxon>Fungi</taxon>
        <taxon>Dikarya</taxon>
        <taxon>Basidiomycota</taxon>
        <taxon>Ustilaginomycotina</taxon>
        <taxon>Exobasidiomycetes</taxon>
        <taxon>Georgefischeriales</taxon>
        <taxon>Tilletiariaceae</taxon>
        <taxon>Tilletiaria</taxon>
    </lineage>
</organism>
<dbReference type="InterPro" id="IPR011257">
    <property type="entry name" value="DNA_glycosylase"/>
</dbReference>
<gene>
    <name evidence="1" type="ORF">K437DRAFT_227122</name>
</gene>
<evidence type="ECO:0000313" key="1">
    <source>
        <dbReference type="EMBL" id="KDN40891.1"/>
    </source>
</evidence>
<accession>A0A066VHF4</accession>